<keyword evidence="11" id="KW-1185">Reference proteome</keyword>
<gene>
    <name evidence="10" type="ORF">PQ465_06475</name>
</gene>
<organism evidence="10 11">
    <name type="scientific">Sphingobacterium oryzagri</name>
    <dbReference type="NCBI Taxonomy" id="3025669"/>
    <lineage>
        <taxon>Bacteria</taxon>
        <taxon>Pseudomonadati</taxon>
        <taxon>Bacteroidota</taxon>
        <taxon>Sphingobacteriia</taxon>
        <taxon>Sphingobacteriales</taxon>
        <taxon>Sphingobacteriaceae</taxon>
        <taxon>Sphingobacterium</taxon>
    </lineage>
</organism>
<protein>
    <submittedName>
        <fullName evidence="10">RnfABCDGE type electron transport complex subunit D</fullName>
    </submittedName>
</protein>
<accession>A0ABY7WMW5</accession>
<dbReference type="EMBL" id="CP117880">
    <property type="protein sequence ID" value="WDF70017.1"/>
    <property type="molecule type" value="Genomic_DNA"/>
</dbReference>
<dbReference type="Pfam" id="PF03116">
    <property type="entry name" value="NQR2_RnfD_RnfE"/>
    <property type="match status" value="1"/>
</dbReference>
<feature type="transmembrane region" description="Helical" evidence="9">
    <location>
        <begin position="69"/>
        <end position="85"/>
    </location>
</feature>
<evidence type="ECO:0000256" key="1">
    <source>
        <dbReference type="ARBA" id="ARBA00022448"/>
    </source>
</evidence>
<evidence type="ECO:0000256" key="8">
    <source>
        <dbReference type="ARBA" id="ARBA00023136"/>
    </source>
</evidence>
<keyword evidence="6" id="KW-1278">Translocase</keyword>
<feature type="transmembrane region" description="Helical" evidence="9">
    <location>
        <begin position="121"/>
        <end position="141"/>
    </location>
</feature>
<feature type="transmembrane region" description="Helical" evidence="9">
    <location>
        <begin position="201"/>
        <end position="218"/>
    </location>
</feature>
<evidence type="ECO:0000256" key="7">
    <source>
        <dbReference type="ARBA" id="ARBA00022989"/>
    </source>
</evidence>
<evidence type="ECO:0000256" key="4">
    <source>
        <dbReference type="ARBA" id="ARBA00022643"/>
    </source>
</evidence>
<keyword evidence="3" id="KW-0285">Flavoprotein</keyword>
<proteinExistence type="predicted"/>
<feature type="transmembrane region" description="Helical" evidence="9">
    <location>
        <begin position="91"/>
        <end position="109"/>
    </location>
</feature>
<dbReference type="Proteomes" id="UP001221558">
    <property type="component" value="Chromosome"/>
</dbReference>
<keyword evidence="1" id="KW-0813">Transport</keyword>
<reference evidence="10 11" key="1">
    <citation type="submission" date="2023-02" db="EMBL/GenBank/DDBJ databases">
        <title>Genome sequence of Sphingobacterium sp. KACC 22765.</title>
        <authorList>
            <person name="Kim S."/>
            <person name="Heo J."/>
            <person name="Kwon S.-W."/>
        </authorList>
    </citation>
    <scope>NUCLEOTIDE SEQUENCE [LARGE SCALE GENOMIC DNA]</scope>
    <source>
        <strain evidence="10 11">KACC 22765</strain>
    </source>
</reference>
<evidence type="ECO:0000256" key="9">
    <source>
        <dbReference type="SAM" id="Phobius"/>
    </source>
</evidence>
<keyword evidence="7 9" id="KW-1133">Transmembrane helix</keyword>
<keyword evidence="8 9" id="KW-0472">Membrane</keyword>
<keyword evidence="5 9" id="KW-0812">Transmembrane</keyword>
<dbReference type="PANTHER" id="PTHR30578">
    <property type="entry name" value="ELECTRON TRANSPORT COMPLEX PROTEIN RNFD"/>
    <property type="match status" value="1"/>
</dbReference>
<feature type="transmembrane region" description="Helical" evidence="9">
    <location>
        <begin position="337"/>
        <end position="354"/>
    </location>
</feature>
<keyword evidence="2" id="KW-0597">Phosphoprotein</keyword>
<evidence type="ECO:0000256" key="5">
    <source>
        <dbReference type="ARBA" id="ARBA00022692"/>
    </source>
</evidence>
<feature type="transmembrane region" description="Helical" evidence="9">
    <location>
        <begin position="41"/>
        <end position="62"/>
    </location>
</feature>
<feature type="transmembrane region" description="Helical" evidence="9">
    <location>
        <begin position="12"/>
        <end position="35"/>
    </location>
</feature>
<feature type="transmembrane region" description="Helical" evidence="9">
    <location>
        <begin position="175"/>
        <end position="194"/>
    </location>
</feature>
<feature type="transmembrane region" description="Helical" evidence="9">
    <location>
        <begin position="253"/>
        <end position="269"/>
    </location>
</feature>
<evidence type="ECO:0000256" key="3">
    <source>
        <dbReference type="ARBA" id="ARBA00022630"/>
    </source>
</evidence>
<feature type="transmembrane region" description="Helical" evidence="9">
    <location>
        <begin position="312"/>
        <end position="331"/>
    </location>
</feature>
<dbReference type="InterPro" id="IPR004338">
    <property type="entry name" value="NqrB/RnfD"/>
</dbReference>
<evidence type="ECO:0000313" key="10">
    <source>
        <dbReference type="EMBL" id="WDF70017.1"/>
    </source>
</evidence>
<dbReference type="RefSeq" id="WP_274268724.1">
    <property type="nucleotide sequence ID" value="NZ_CP117880.1"/>
</dbReference>
<evidence type="ECO:0000256" key="2">
    <source>
        <dbReference type="ARBA" id="ARBA00022553"/>
    </source>
</evidence>
<dbReference type="PANTHER" id="PTHR30578:SF0">
    <property type="entry name" value="ION-TRANSLOCATING OXIDOREDUCTASE COMPLEX SUBUNIT D"/>
    <property type="match status" value="1"/>
</dbReference>
<name>A0ABY7WMW5_9SPHI</name>
<evidence type="ECO:0000256" key="6">
    <source>
        <dbReference type="ARBA" id="ARBA00022967"/>
    </source>
</evidence>
<evidence type="ECO:0000313" key="11">
    <source>
        <dbReference type="Proteomes" id="UP001221558"/>
    </source>
</evidence>
<sequence length="362" mass="40405">MRLHPHITQRYNTVQFVMLDVLLALLPIMCIAWLAYGELALNIFATAVGAAIVTEFLFSGILLKRWRSVFDGSAIVTAILLACTLSPLTPWYVVAFGAFAAILFGKIVWGGLGKNRFNPALVGREFMAVFFSSIMLSPHIWTTNGLVQTATSTFFPMAADAYSEVYLQSLVYKTGGALGEYSIVALSLGGFYLLLRNRISWHIPLALLTVFIALFWLVPAAGGRQFSLAGVLLGTLFMATDMPSSPTTARGKVYYGGMIGLVAFLFILGNVRFEYMSYAILLLNGFSDRISYTFQPRVWGRSTDWKQQVEKIFVLTLSIFAVTLAVLSLYYYNLTAYVVYLYILYIIFKFNFSLHKKVNNPV</sequence>
<keyword evidence="4" id="KW-0288">FMN</keyword>